<proteinExistence type="predicted"/>
<dbReference type="SUPFAM" id="SSF46894">
    <property type="entry name" value="C-terminal effector domain of the bipartite response regulators"/>
    <property type="match status" value="1"/>
</dbReference>
<dbReference type="RefSeq" id="WP_237821074.1">
    <property type="nucleotide sequence ID" value="NZ_JAKLTQ010000007.1"/>
</dbReference>
<evidence type="ECO:0000256" key="2">
    <source>
        <dbReference type="ARBA" id="ARBA00023125"/>
    </source>
</evidence>
<reference evidence="5" key="1">
    <citation type="submission" date="2022-01" db="EMBL/GenBank/DDBJ databases">
        <authorList>
            <person name="Jo J.-H."/>
            <person name="Im W.-T."/>
        </authorList>
    </citation>
    <scope>NUCLEOTIDE SEQUENCE</scope>
    <source>
        <strain evidence="5">I2-34</strain>
    </source>
</reference>
<dbReference type="InterPro" id="IPR036388">
    <property type="entry name" value="WH-like_DNA-bd_sf"/>
</dbReference>
<keyword evidence="6" id="KW-1185">Reference proteome</keyword>
<dbReference type="Pfam" id="PF01590">
    <property type="entry name" value="GAF"/>
    <property type="match status" value="1"/>
</dbReference>
<sequence length="406" mass="43570">MPTIDLASKTGGRAESRAGADLLGVAKDKNSADVREVIYNSWKRSAPLVPKEIKSAPADGEDAVIRWHEQPTAQAVSRLERAAAALLEDGNYAVNVTDEVGRVVWSAHYNSKLRRLAETVNLVPGTRWDEASIGTNAGGLALRMRRPAAVLGSEHYIEALAQWSCYAAPIVHPVTGDALGAIALATRSSHGHPLALGVAKSLAEIVAAELSRIDVGSQESIACRFMGRSMVKHNGQQILLPGRQAEILALILLHPEGLSLEQLHAYVYDDGGGSLSTIKSEVSRLRKALGGAISPSPYRMLANIRFDANDLMSALRNGDFAQAVILAQGGEFMPKSSAPAIIEHRNFIEASLREAALKSRDITSLLTYATRSPYELDVLEHLAEVTPPGDARASTIRAMIQRALAD</sequence>
<evidence type="ECO:0000259" key="4">
    <source>
        <dbReference type="SMART" id="SM00862"/>
    </source>
</evidence>
<accession>A0ABS9L7W9</accession>
<dbReference type="Proteomes" id="UP001165368">
    <property type="component" value="Unassembled WGS sequence"/>
</dbReference>
<evidence type="ECO:0000313" key="6">
    <source>
        <dbReference type="Proteomes" id="UP001165368"/>
    </source>
</evidence>
<evidence type="ECO:0000256" key="1">
    <source>
        <dbReference type="ARBA" id="ARBA00023015"/>
    </source>
</evidence>
<evidence type="ECO:0000313" key="5">
    <source>
        <dbReference type="EMBL" id="MCG2622608.1"/>
    </source>
</evidence>
<dbReference type="EMBL" id="JAKLTQ010000007">
    <property type="protein sequence ID" value="MCG2622608.1"/>
    <property type="molecule type" value="Genomic_DNA"/>
</dbReference>
<dbReference type="Gene3D" id="3.30.450.40">
    <property type="match status" value="1"/>
</dbReference>
<dbReference type="Gene3D" id="1.10.10.10">
    <property type="entry name" value="Winged helix-like DNA-binding domain superfamily/Winged helix DNA-binding domain"/>
    <property type="match status" value="1"/>
</dbReference>
<name>A0ABS9L7W9_9MICC</name>
<keyword evidence="1" id="KW-0805">Transcription regulation</keyword>
<comment type="caution">
    <text evidence="5">The sequence shown here is derived from an EMBL/GenBank/DDBJ whole genome shotgun (WGS) entry which is preliminary data.</text>
</comment>
<dbReference type="InterPro" id="IPR029016">
    <property type="entry name" value="GAF-like_dom_sf"/>
</dbReference>
<gene>
    <name evidence="5" type="ORF">LVY72_11870</name>
</gene>
<evidence type="ECO:0000256" key="3">
    <source>
        <dbReference type="ARBA" id="ARBA00023163"/>
    </source>
</evidence>
<dbReference type="SMART" id="SM00862">
    <property type="entry name" value="Trans_reg_C"/>
    <property type="match status" value="1"/>
</dbReference>
<feature type="domain" description="OmpR/PhoB-type" evidence="4">
    <location>
        <begin position="235"/>
        <end position="300"/>
    </location>
</feature>
<keyword evidence="3" id="KW-0804">Transcription</keyword>
<dbReference type="InterPro" id="IPR001867">
    <property type="entry name" value="OmpR/PhoB-type_DNA-bd"/>
</dbReference>
<keyword evidence="2" id="KW-0238">DNA-binding</keyword>
<organism evidence="5 6">
    <name type="scientific">Arthrobacter hankyongi</name>
    <dbReference type="NCBI Taxonomy" id="2904801"/>
    <lineage>
        <taxon>Bacteria</taxon>
        <taxon>Bacillati</taxon>
        <taxon>Actinomycetota</taxon>
        <taxon>Actinomycetes</taxon>
        <taxon>Micrococcales</taxon>
        <taxon>Micrococcaceae</taxon>
        <taxon>Arthrobacter</taxon>
    </lineage>
</organism>
<dbReference type="InterPro" id="IPR016032">
    <property type="entry name" value="Sig_transdc_resp-reg_C-effctor"/>
</dbReference>
<dbReference type="InterPro" id="IPR003018">
    <property type="entry name" value="GAF"/>
</dbReference>
<protein>
    <recommendedName>
        <fullName evidence="4">OmpR/PhoB-type domain-containing protein</fullName>
    </recommendedName>
</protein>